<accession>A0A8J2UKI7</accession>
<sequence>MVRLQFSIQLAYEIHDETSDFIFNIQAARTQCQTVVEEHLTTSQAGSPIHFTDTATGNRMMRMQAVRGPLLVRYQAVVDIEHRSSCPEQLYESPVSDLPSDALLYIYPSRYCESDRLCQMAWREFGHLEPGYGRVLAIQKWVQSHVRFQSGASTGTTSAAETLVERAGVCRDYAHLMIALCRALNIPARFASGIDYGADPALGPTDFHAYVEVMLSGRWYLFDPSGVTPTMGLIRIGTGRDAGDTAFATLFGRVSSCAPLIAIEAVEDVGQGIVMPSHCEQALSTADCPL</sequence>
<keyword evidence="3" id="KW-1185">Reference proteome</keyword>
<dbReference type="InterPro" id="IPR048930">
    <property type="entry name" value="Bact_transglu_N_2"/>
</dbReference>
<protein>
    <submittedName>
        <fullName evidence="2">Transglutaminase</fullName>
    </submittedName>
</protein>
<evidence type="ECO:0000313" key="3">
    <source>
        <dbReference type="Proteomes" id="UP000620266"/>
    </source>
</evidence>
<dbReference type="SMART" id="SM00460">
    <property type="entry name" value="TGc"/>
    <property type="match status" value="1"/>
</dbReference>
<evidence type="ECO:0000259" key="1">
    <source>
        <dbReference type="SMART" id="SM00460"/>
    </source>
</evidence>
<dbReference type="EMBL" id="BMCG01000002">
    <property type="protein sequence ID" value="GGC05335.1"/>
    <property type="molecule type" value="Genomic_DNA"/>
</dbReference>
<dbReference type="SUPFAM" id="SSF54001">
    <property type="entry name" value="Cysteine proteinases"/>
    <property type="match status" value="1"/>
</dbReference>
<dbReference type="PANTHER" id="PTHR33490">
    <property type="entry name" value="BLR5614 PROTEIN-RELATED"/>
    <property type="match status" value="1"/>
</dbReference>
<organism evidence="2 3">
    <name type="scientific">Oxalicibacterium flavum</name>
    <dbReference type="NCBI Taxonomy" id="179467"/>
    <lineage>
        <taxon>Bacteria</taxon>
        <taxon>Pseudomonadati</taxon>
        <taxon>Pseudomonadota</taxon>
        <taxon>Betaproteobacteria</taxon>
        <taxon>Burkholderiales</taxon>
        <taxon>Oxalobacteraceae</taxon>
        <taxon>Oxalicibacterium</taxon>
    </lineage>
</organism>
<proteinExistence type="predicted"/>
<dbReference type="PANTHER" id="PTHR33490:SF12">
    <property type="entry name" value="BLL5557 PROTEIN"/>
    <property type="match status" value="1"/>
</dbReference>
<feature type="domain" description="Transglutaminase-like" evidence="1">
    <location>
        <begin position="162"/>
        <end position="226"/>
    </location>
</feature>
<dbReference type="InterPro" id="IPR038765">
    <property type="entry name" value="Papain-like_cys_pep_sf"/>
</dbReference>
<dbReference type="Gene3D" id="2.60.40.2250">
    <property type="match status" value="1"/>
</dbReference>
<dbReference type="Gene3D" id="3.10.620.30">
    <property type="match status" value="1"/>
</dbReference>
<dbReference type="RefSeq" id="WP_188395382.1">
    <property type="nucleotide sequence ID" value="NZ_BMCG01000002.1"/>
</dbReference>
<comment type="caution">
    <text evidence="2">The sequence shown here is derived from an EMBL/GenBank/DDBJ whole genome shotgun (WGS) entry which is preliminary data.</text>
</comment>
<dbReference type="InterPro" id="IPR002931">
    <property type="entry name" value="Transglutaminase-like"/>
</dbReference>
<dbReference type="Pfam" id="PF21295">
    <property type="entry name" value="Bact_transglu_N_2"/>
    <property type="match status" value="1"/>
</dbReference>
<name>A0A8J2UKI7_9BURK</name>
<reference evidence="2" key="1">
    <citation type="journal article" date="2014" name="Int. J. Syst. Evol. Microbiol.">
        <title>Complete genome sequence of Corynebacterium casei LMG S-19264T (=DSM 44701T), isolated from a smear-ripened cheese.</title>
        <authorList>
            <consortium name="US DOE Joint Genome Institute (JGI-PGF)"/>
            <person name="Walter F."/>
            <person name="Albersmeier A."/>
            <person name="Kalinowski J."/>
            <person name="Ruckert C."/>
        </authorList>
    </citation>
    <scope>NUCLEOTIDE SEQUENCE</scope>
    <source>
        <strain evidence="2">CCM 7086</strain>
    </source>
</reference>
<dbReference type="AlphaFoldDB" id="A0A8J2UKI7"/>
<evidence type="ECO:0000313" key="2">
    <source>
        <dbReference type="EMBL" id="GGC05335.1"/>
    </source>
</evidence>
<gene>
    <name evidence="2" type="ORF">GCM10007205_13170</name>
</gene>
<reference evidence="2" key="2">
    <citation type="submission" date="2020-09" db="EMBL/GenBank/DDBJ databases">
        <authorList>
            <person name="Sun Q."/>
            <person name="Sedlacek I."/>
        </authorList>
    </citation>
    <scope>NUCLEOTIDE SEQUENCE</scope>
    <source>
        <strain evidence="2">CCM 7086</strain>
    </source>
</reference>
<dbReference type="Proteomes" id="UP000620266">
    <property type="component" value="Unassembled WGS sequence"/>
</dbReference>
<dbReference type="Pfam" id="PF01841">
    <property type="entry name" value="Transglut_core"/>
    <property type="match status" value="1"/>
</dbReference>